<dbReference type="KEGG" id="nfi:NFIA_063560"/>
<dbReference type="EMBL" id="DS027690">
    <property type="protein sequence ID" value="EAW21195.1"/>
    <property type="molecule type" value="Genomic_DNA"/>
</dbReference>
<evidence type="ECO:0000313" key="2">
    <source>
        <dbReference type="Proteomes" id="UP000006702"/>
    </source>
</evidence>
<dbReference type="VEuPathDB" id="FungiDB:NFIA_063560"/>
<organism evidence="1 2">
    <name type="scientific">Neosartorya fischeri (strain ATCC 1020 / DSM 3700 / CBS 544.65 / FGSC A1164 / JCM 1740 / NRRL 181 / WB 181)</name>
    <name type="common">Aspergillus fischerianus</name>
    <dbReference type="NCBI Taxonomy" id="331117"/>
    <lineage>
        <taxon>Eukaryota</taxon>
        <taxon>Fungi</taxon>
        <taxon>Dikarya</taxon>
        <taxon>Ascomycota</taxon>
        <taxon>Pezizomycotina</taxon>
        <taxon>Eurotiomycetes</taxon>
        <taxon>Eurotiomycetidae</taxon>
        <taxon>Eurotiales</taxon>
        <taxon>Aspergillaceae</taxon>
        <taxon>Aspergillus</taxon>
        <taxon>Aspergillus subgen. Fumigati</taxon>
    </lineage>
</organism>
<keyword evidence="2" id="KW-1185">Reference proteome</keyword>
<dbReference type="AlphaFoldDB" id="A1D651"/>
<name>A1D651_NEOFI</name>
<sequence length="111" mass="13179">MDTVRARTSFQDQPLENDTDHAQRFAETISLLGPPPLEFLRRSEESLKFWDENEELCQHPKQFLESRECRLQGDVKMPFLGFVRKALRWLPEDRPTAKELLLDDWLRGSDY</sequence>
<evidence type="ECO:0008006" key="3">
    <source>
        <dbReference type="Google" id="ProtNLM"/>
    </source>
</evidence>
<dbReference type="Gene3D" id="1.10.510.10">
    <property type="entry name" value="Transferase(Phosphotransferase) domain 1"/>
    <property type="match status" value="1"/>
</dbReference>
<evidence type="ECO:0000313" key="1">
    <source>
        <dbReference type="EMBL" id="EAW21195.1"/>
    </source>
</evidence>
<dbReference type="OrthoDB" id="5979581at2759"/>
<dbReference type="Proteomes" id="UP000006702">
    <property type="component" value="Unassembled WGS sequence"/>
</dbReference>
<dbReference type="OMA" id="FLESREC"/>
<dbReference type="HOGENOM" id="CLU_000288_81_11_1"/>
<accession>A1D651</accession>
<dbReference type="RefSeq" id="XP_001263092.1">
    <property type="nucleotide sequence ID" value="XM_001263091.1"/>
</dbReference>
<dbReference type="SUPFAM" id="SSF56112">
    <property type="entry name" value="Protein kinase-like (PK-like)"/>
    <property type="match status" value="1"/>
</dbReference>
<protein>
    <recommendedName>
        <fullName evidence="3">Protein kinase domain-containing protein</fullName>
    </recommendedName>
</protein>
<reference evidence="2" key="1">
    <citation type="journal article" date="2008" name="PLoS Genet.">
        <title>Genomic islands in the pathogenic filamentous fungus Aspergillus fumigatus.</title>
        <authorList>
            <person name="Fedorova N.D."/>
            <person name="Khaldi N."/>
            <person name="Joardar V.S."/>
            <person name="Maiti R."/>
            <person name="Amedeo P."/>
            <person name="Anderson M.J."/>
            <person name="Crabtree J."/>
            <person name="Silva J.C."/>
            <person name="Badger J.H."/>
            <person name="Albarraq A."/>
            <person name="Angiuoli S."/>
            <person name="Bussey H."/>
            <person name="Bowyer P."/>
            <person name="Cotty P.J."/>
            <person name="Dyer P.S."/>
            <person name="Egan A."/>
            <person name="Galens K."/>
            <person name="Fraser-Liggett C.M."/>
            <person name="Haas B.J."/>
            <person name="Inman J.M."/>
            <person name="Kent R."/>
            <person name="Lemieux S."/>
            <person name="Malavazi I."/>
            <person name="Orvis J."/>
            <person name="Roemer T."/>
            <person name="Ronning C.M."/>
            <person name="Sundaram J.P."/>
            <person name="Sutton G."/>
            <person name="Turner G."/>
            <person name="Venter J.C."/>
            <person name="White O.R."/>
            <person name="Whitty B.R."/>
            <person name="Youngman P."/>
            <person name="Wolfe K.H."/>
            <person name="Goldman G.H."/>
            <person name="Wortman J.R."/>
            <person name="Jiang B."/>
            <person name="Denning D.W."/>
            <person name="Nierman W.C."/>
        </authorList>
    </citation>
    <scope>NUCLEOTIDE SEQUENCE [LARGE SCALE GENOMIC DNA]</scope>
    <source>
        <strain evidence="2">ATCC 1020 / DSM 3700 / CBS 544.65 / FGSC A1164 / JCM 1740 / NRRL 181 / WB 181</strain>
    </source>
</reference>
<dbReference type="GeneID" id="4589912"/>
<proteinExistence type="predicted"/>
<gene>
    <name evidence="1" type="ORF">NFIA_063560</name>
</gene>
<dbReference type="InterPro" id="IPR011009">
    <property type="entry name" value="Kinase-like_dom_sf"/>
</dbReference>
<dbReference type="STRING" id="331117.A1D651"/>